<accession>A0A7D9JRK3</accession>
<comment type="caution">
    <text evidence="1">The sequence shown here is derived from an EMBL/GenBank/DDBJ whole genome shotgun (WGS) entry which is preliminary data.</text>
</comment>
<dbReference type="EMBL" id="CACRXK020020055">
    <property type="protein sequence ID" value="CAB4034375.1"/>
    <property type="molecule type" value="Genomic_DNA"/>
</dbReference>
<evidence type="ECO:0000313" key="2">
    <source>
        <dbReference type="Proteomes" id="UP001152795"/>
    </source>
</evidence>
<dbReference type="Proteomes" id="UP001152795">
    <property type="component" value="Unassembled WGS sequence"/>
</dbReference>
<dbReference type="OrthoDB" id="6723241at2759"/>
<reference evidence="1" key="1">
    <citation type="submission" date="2020-04" db="EMBL/GenBank/DDBJ databases">
        <authorList>
            <person name="Alioto T."/>
            <person name="Alioto T."/>
            <person name="Gomez Garrido J."/>
        </authorList>
    </citation>
    <scope>NUCLEOTIDE SEQUENCE</scope>
    <source>
        <strain evidence="1">A484AB</strain>
    </source>
</reference>
<proteinExistence type="predicted"/>
<name>A0A7D9JRK3_PARCT</name>
<organism evidence="1 2">
    <name type="scientific">Paramuricea clavata</name>
    <name type="common">Red gorgonian</name>
    <name type="synonym">Violescent sea-whip</name>
    <dbReference type="NCBI Taxonomy" id="317549"/>
    <lineage>
        <taxon>Eukaryota</taxon>
        <taxon>Metazoa</taxon>
        <taxon>Cnidaria</taxon>
        <taxon>Anthozoa</taxon>
        <taxon>Octocorallia</taxon>
        <taxon>Malacalcyonacea</taxon>
        <taxon>Plexauridae</taxon>
        <taxon>Paramuricea</taxon>
    </lineage>
</organism>
<sequence>MDDDGWQLLPKPAKRLKKLTCFDKCIFCQTGVERNTYTKQKLKARLVAHYKEDLVFHQPPQQSKPEIVYSSSTSLVDIVNAAIYQLSATRHDKLYVQGKNECIHVRVLRHLRCRNSKLPPQNLYWLLRWIITGEHYSDRSSSSNARIPADERKIIMAAQAKLPKYEALAMSVKHITGSKQLVILLNRMGHCSSYVEIEQVETSLVNESLARSKTSGVIIPTNINPGVFIQMAADNNDINEETLDGKKTTHATTMAIYSASSTSYNRGIRAHTLTMEVIFRLLWQVFVEWLEREKVGLKNGTKQLILGRSKECRNTVKQEDFFAVNWSAFQGCIESLMLLLDTLKLESRKKSKVFNCWEDYINMVLLLLQFLEAERTGNWKLHLSATAAMVPHFFSMDRVNYALWLPVYLSDMNMLESHHPEVCQKFMAGSHSVSRSKQPFARVWPDMALEQSINLDSKSHERAAITQKLKTMCGIQNCDRIGTHKEASATRVTRVTRVTRDENDVQKLLATFNGKLLSDPFHNPDDIINNEAPLTLSNLATGIVLPDAEAKRLLDAAELGKQSMEGFVSSRVQSKEINFLDPIHKLKIKSFSSVAKLVIASFSVAFS</sequence>
<keyword evidence="2" id="KW-1185">Reference proteome</keyword>
<dbReference type="PANTHER" id="PTHR47018">
    <property type="entry name" value="CXC DOMAIN-CONTAINING PROTEIN-RELATED"/>
    <property type="match status" value="1"/>
</dbReference>
<protein>
    <submittedName>
        <fullName evidence="1">Uncharacterized protein</fullName>
    </submittedName>
</protein>
<dbReference type="PANTHER" id="PTHR47018:SF3">
    <property type="entry name" value="MYCBP-ASSOCIATED PROTEIN"/>
    <property type="match status" value="1"/>
</dbReference>
<evidence type="ECO:0000313" key="1">
    <source>
        <dbReference type="EMBL" id="CAB4034375.1"/>
    </source>
</evidence>
<gene>
    <name evidence="1" type="ORF">PACLA_8A082373</name>
</gene>
<dbReference type="AlphaFoldDB" id="A0A7D9JRK3"/>